<comment type="subcellular location">
    <subcellularLocation>
        <location evidence="1">Cell membrane</location>
        <topology evidence="1">Multi-pass membrane protein</topology>
    </subcellularLocation>
</comment>
<dbReference type="PANTHER" id="PTHR36838:SF1">
    <property type="entry name" value="SLR1864 PROTEIN"/>
    <property type="match status" value="1"/>
</dbReference>
<dbReference type="RefSeq" id="WP_050354084.1">
    <property type="nucleotide sequence ID" value="NZ_LGSS01000002.1"/>
</dbReference>
<evidence type="ECO:0000256" key="6">
    <source>
        <dbReference type="ARBA" id="ARBA00022989"/>
    </source>
</evidence>
<proteinExistence type="inferred from homology"/>
<dbReference type="GO" id="GO:0005886">
    <property type="term" value="C:plasma membrane"/>
    <property type="evidence" value="ECO:0007669"/>
    <property type="project" value="UniProtKB-SubCell"/>
</dbReference>
<feature type="transmembrane region" description="Helical" evidence="8">
    <location>
        <begin position="127"/>
        <end position="145"/>
    </location>
</feature>
<keyword evidence="6 8" id="KW-1133">Transmembrane helix</keyword>
<dbReference type="STRING" id="1503.CLPU_2c01470"/>
<keyword evidence="7 8" id="KW-0472">Membrane</keyword>
<name>A0A0L0WE46_GOTPU</name>
<dbReference type="Pfam" id="PF03547">
    <property type="entry name" value="Mem_trans"/>
    <property type="match status" value="1"/>
</dbReference>
<evidence type="ECO:0000313" key="10">
    <source>
        <dbReference type="Proteomes" id="UP000037267"/>
    </source>
</evidence>
<evidence type="ECO:0000256" key="3">
    <source>
        <dbReference type="ARBA" id="ARBA00022448"/>
    </source>
</evidence>
<dbReference type="Proteomes" id="UP000037267">
    <property type="component" value="Unassembled WGS sequence"/>
</dbReference>
<organism evidence="9 10">
    <name type="scientific">Gottschalkia purinilytica</name>
    <name type="common">Clostridium purinilyticum</name>
    <dbReference type="NCBI Taxonomy" id="1503"/>
    <lineage>
        <taxon>Bacteria</taxon>
        <taxon>Bacillati</taxon>
        <taxon>Bacillota</taxon>
        <taxon>Tissierellia</taxon>
        <taxon>Tissierellales</taxon>
        <taxon>Gottschalkiaceae</taxon>
        <taxon>Gottschalkia</taxon>
    </lineage>
</organism>
<feature type="transmembrane region" description="Helical" evidence="8">
    <location>
        <begin position="289"/>
        <end position="309"/>
    </location>
</feature>
<evidence type="ECO:0000313" key="9">
    <source>
        <dbReference type="EMBL" id="KNF09695.1"/>
    </source>
</evidence>
<feature type="transmembrane region" description="Helical" evidence="8">
    <location>
        <begin position="229"/>
        <end position="251"/>
    </location>
</feature>
<dbReference type="OrthoDB" id="9798064at2"/>
<accession>A0A0L0WE46</accession>
<evidence type="ECO:0000256" key="8">
    <source>
        <dbReference type="SAM" id="Phobius"/>
    </source>
</evidence>
<dbReference type="AlphaFoldDB" id="A0A0L0WE46"/>
<evidence type="ECO:0000256" key="7">
    <source>
        <dbReference type="ARBA" id="ARBA00023136"/>
    </source>
</evidence>
<feature type="transmembrane region" description="Helical" evidence="8">
    <location>
        <begin position="64"/>
        <end position="88"/>
    </location>
</feature>
<keyword evidence="10" id="KW-1185">Reference proteome</keyword>
<keyword evidence="3" id="KW-0813">Transport</keyword>
<protein>
    <submittedName>
        <fullName evidence="9">Auxin efflux carrier family protein</fullName>
    </submittedName>
</protein>
<dbReference type="InterPro" id="IPR038770">
    <property type="entry name" value="Na+/solute_symporter_sf"/>
</dbReference>
<reference evidence="10" key="1">
    <citation type="submission" date="2015-07" db="EMBL/GenBank/DDBJ databases">
        <title>Draft genome sequence of the purine-degrading Gottschalkia purinilyticum DSM 1384 (formerly Clostridium purinilyticum).</title>
        <authorList>
            <person name="Poehlein A."/>
            <person name="Schiel-Bengelsdorf B."/>
            <person name="Bengelsdorf F.R."/>
            <person name="Daniel R."/>
            <person name="Duerre P."/>
        </authorList>
    </citation>
    <scope>NUCLEOTIDE SEQUENCE [LARGE SCALE GENOMIC DNA]</scope>
    <source>
        <strain evidence="10">DSM 1384</strain>
    </source>
</reference>
<gene>
    <name evidence="9" type="ORF">CLPU_2c01470</name>
</gene>
<comment type="caution">
    <text evidence="9">The sequence shown here is derived from an EMBL/GenBank/DDBJ whole genome shotgun (WGS) entry which is preliminary data.</text>
</comment>
<feature type="transmembrane region" description="Helical" evidence="8">
    <location>
        <begin position="166"/>
        <end position="184"/>
    </location>
</feature>
<sequence>MILSNVLNQTIILFILVIVGYIIKKINILTDDLIKGFSEFILKLTLPLLIMVSMDREFSKDRLIFTGLIFGISVVIYFMKTFISTLFVKMFSIKEPQKGVYKMLIIFSNLGFMGIPVINAMYGEEGVFYAAILNIVFNIFLWTMGVEIITSYSNKEKCTENGIKKLLLNPGIGGVMVGLILFLTPLKLPQMLYDPMYMIGNTTTPLAMIVVGGLLGGTKIDSMFKNYKLIIASITRTVIIPLILLGVFMIFKLPKMIAGVIIVSDSMPSAANVAIFARRYESDYDLASQGVFISTLINMATIPLILYLFSKIYGL</sequence>
<keyword evidence="4" id="KW-1003">Cell membrane</keyword>
<dbReference type="EMBL" id="LGSS01000002">
    <property type="protein sequence ID" value="KNF09695.1"/>
    <property type="molecule type" value="Genomic_DNA"/>
</dbReference>
<evidence type="ECO:0000256" key="4">
    <source>
        <dbReference type="ARBA" id="ARBA00022475"/>
    </source>
</evidence>
<evidence type="ECO:0000256" key="1">
    <source>
        <dbReference type="ARBA" id="ARBA00004651"/>
    </source>
</evidence>
<feature type="transmembrane region" description="Helical" evidence="8">
    <location>
        <begin position="196"/>
        <end position="217"/>
    </location>
</feature>
<comment type="similarity">
    <text evidence="2">Belongs to the auxin efflux carrier (TC 2.A.69) family.</text>
</comment>
<feature type="transmembrane region" description="Helical" evidence="8">
    <location>
        <begin position="100"/>
        <end position="121"/>
    </location>
</feature>
<dbReference type="Gene3D" id="1.20.1530.20">
    <property type="match status" value="1"/>
</dbReference>
<dbReference type="PANTHER" id="PTHR36838">
    <property type="entry name" value="AUXIN EFFLUX CARRIER FAMILY PROTEIN"/>
    <property type="match status" value="1"/>
</dbReference>
<evidence type="ECO:0000256" key="2">
    <source>
        <dbReference type="ARBA" id="ARBA00010145"/>
    </source>
</evidence>
<feature type="transmembrane region" description="Helical" evidence="8">
    <location>
        <begin position="6"/>
        <end position="24"/>
    </location>
</feature>
<keyword evidence="5 8" id="KW-0812">Transmembrane</keyword>
<dbReference type="InterPro" id="IPR004776">
    <property type="entry name" value="Mem_transp_PIN-like"/>
</dbReference>
<dbReference type="GO" id="GO:0055085">
    <property type="term" value="P:transmembrane transport"/>
    <property type="evidence" value="ECO:0007669"/>
    <property type="project" value="InterPro"/>
</dbReference>
<feature type="transmembrane region" description="Helical" evidence="8">
    <location>
        <begin position="36"/>
        <end position="52"/>
    </location>
</feature>
<evidence type="ECO:0000256" key="5">
    <source>
        <dbReference type="ARBA" id="ARBA00022692"/>
    </source>
</evidence>